<name>A0A3B0G2Q0_PSEPS</name>
<accession>A0A3B0G2Q0</accession>
<dbReference type="AlphaFoldDB" id="A0A3B0G2Q0"/>
<reference evidence="2 3" key="1">
    <citation type="submission" date="2018-10" db="EMBL/GenBank/DDBJ databases">
        <title>Genome-guide identification and characterization of bacteria that degrade polycyclic aromatic hydrocarbons and resist hexavalent chromium simultaneously.</title>
        <authorList>
            <person name="Feng H."/>
        </authorList>
    </citation>
    <scope>NUCLEOTIDE SEQUENCE [LARGE SCALE GENOMIC DNA]</scope>
    <source>
        <strain evidence="2 3">J015</strain>
    </source>
</reference>
<proteinExistence type="predicted"/>
<evidence type="ECO:0000313" key="3">
    <source>
        <dbReference type="Proteomes" id="UP000273159"/>
    </source>
</evidence>
<evidence type="ECO:0000256" key="1">
    <source>
        <dbReference type="SAM" id="MobiDB-lite"/>
    </source>
</evidence>
<dbReference type="EMBL" id="RBNH01000003">
    <property type="protein sequence ID" value="RKO26079.1"/>
    <property type="molecule type" value="Genomic_DNA"/>
</dbReference>
<organism evidence="2 3">
    <name type="scientific">Pseudarthrobacter phenanthrenivorans</name>
    <name type="common">Arthrobacter phenanthrenivorans</name>
    <dbReference type="NCBI Taxonomy" id="361575"/>
    <lineage>
        <taxon>Bacteria</taxon>
        <taxon>Bacillati</taxon>
        <taxon>Actinomycetota</taxon>
        <taxon>Actinomycetes</taxon>
        <taxon>Micrococcales</taxon>
        <taxon>Micrococcaceae</taxon>
        <taxon>Pseudarthrobacter</taxon>
    </lineage>
</organism>
<gene>
    <name evidence="2" type="ORF">D7Z96_04840</name>
</gene>
<dbReference type="RefSeq" id="WP_120691741.1">
    <property type="nucleotide sequence ID" value="NZ_RBNH01000003.1"/>
</dbReference>
<protein>
    <submittedName>
        <fullName evidence="2">Uncharacterized protein</fullName>
    </submittedName>
</protein>
<reference evidence="3" key="2">
    <citation type="submission" date="2018-10" db="EMBL/GenBank/DDBJ databases">
        <authorList>
            <person name="Wang Y."/>
            <person name="Wang J."/>
            <person name="Yang X."/>
            <person name="Wang Z."/>
            <person name="Huang Y."/>
        </authorList>
    </citation>
    <scope>NUCLEOTIDE SEQUENCE [LARGE SCALE GENOMIC DNA]</scope>
    <source>
        <strain evidence="3">J015</strain>
    </source>
</reference>
<feature type="region of interest" description="Disordered" evidence="1">
    <location>
        <begin position="1"/>
        <end position="20"/>
    </location>
</feature>
<sequence>MKSIRAQASEAEQNARLGPGEDERFSGYGVMGLPFSSGHVLAMRRFPVTSVGPGYRSVWLRRPSGSWTIYADAPAQVSCARYFGAGLEAAVQCPIDIAWTGDAAFTVRIGGDVDLTWEVELESTPVTRAMTAALSSLPDGVLENPSVLKVMGTASGPVLRAGRLGLTGNVPNRQGFRAKPRRMWFIASSRARLAGQDLGTPQPLHDQARLGDFWIPQRGIFLIGASSFDRYDPARHLPATVPGTV</sequence>
<evidence type="ECO:0000313" key="2">
    <source>
        <dbReference type="EMBL" id="RKO26079.1"/>
    </source>
</evidence>
<dbReference type="Proteomes" id="UP000273159">
    <property type="component" value="Unassembled WGS sequence"/>
</dbReference>
<comment type="caution">
    <text evidence="2">The sequence shown here is derived from an EMBL/GenBank/DDBJ whole genome shotgun (WGS) entry which is preliminary data.</text>
</comment>